<gene>
    <name evidence="1" type="ORF">ENG63_06585</name>
</gene>
<organism evidence="1">
    <name type="scientific">Desulfofervidus auxilii</name>
    <dbReference type="NCBI Taxonomy" id="1621989"/>
    <lineage>
        <taxon>Bacteria</taxon>
        <taxon>Pseudomonadati</taxon>
        <taxon>Thermodesulfobacteriota</taxon>
        <taxon>Candidatus Desulfofervidia</taxon>
        <taxon>Candidatus Desulfofervidales</taxon>
        <taxon>Candidatus Desulfofervidaceae</taxon>
        <taxon>Candidatus Desulfofervidus</taxon>
    </lineage>
</organism>
<dbReference type="Proteomes" id="UP000886289">
    <property type="component" value="Unassembled WGS sequence"/>
</dbReference>
<sequence>MAKPSNWNKLSKEEKRKIALSLLNSPRGYFIISQALYVAIETLKKVKPPHREESNIEDMEILLETLFPLYRDVKKAETEFIKREVIKRL</sequence>
<protein>
    <submittedName>
        <fullName evidence="1">Uncharacterized protein</fullName>
    </submittedName>
</protein>
<accession>A0A7C0Y2X0</accession>
<name>A0A7C0Y2X0_DESA2</name>
<dbReference type="EMBL" id="DRBS01000250">
    <property type="protein sequence ID" value="HDD44507.1"/>
    <property type="molecule type" value="Genomic_DNA"/>
</dbReference>
<comment type="caution">
    <text evidence="1">The sequence shown here is derived from an EMBL/GenBank/DDBJ whole genome shotgun (WGS) entry which is preliminary data.</text>
</comment>
<evidence type="ECO:0000313" key="1">
    <source>
        <dbReference type="EMBL" id="HDD44507.1"/>
    </source>
</evidence>
<dbReference type="AlphaFoldDB" id="A0A7C0Y2X0"/>
<proteinExistence type="predicted"/>
<reference evidence="1" key="1">
    <citation type="journal article" date="2020" name="mSystems">
        <title>Genome- and Community-Level Interaction Insights into Carbon Utilization and Element Cycling Functions of Hydrothermarchaeota in Hydrothermal Sediment.</title>
        <authorList>
            <person name="Zhou Z."/>
            <person name="Liu Y."/>
            <person name="Xu W."/>
            <person name="Pan J."/>
            <person name="Luo Z.H."/>
            <person name="Li M."/>
        </authorList>
    </citation>
    <scope>NUCLEOTIDE SEQUENCE [LARGE SCALE GENOMIC DNA]</scope>
    <source>
        <strain evidence="1">HyVt-233</strain>
    </source>
</reference>